<dbReference type="Pfam" id="PF00941">
    <property type="entry name" value="FAD_binding_5"/>
    <property type="match status" value="1"/>
</dbReference>
<evidence type="ECO:0000256" key="1">
    <source>
        <dbReference type="ARBA" id="ARBA00001974"/>
    </source>
</evidence>
<dbReference type="Pfam" id="PF01315">
    <property type="entry name" value="Ald_Xan_dh_C"/>
    <property type="match status" value="1"/>
</dbReference>
<dbReference type="InterPro" id="IPR036010">
    <property type="entry name" value="2Fe-2S_ferredoxin-like_sf"/>
</dbReference>
<dbReference type="EnsemblMetazoa" id="XM_038017344.1">
    <property type="protein sequence ID" value="XP_037873272.1"/>
    <property type="gene ID" value="LOC101736569"/>
</dbReference>
<evidence type="ECO:0000256" key="12">
    <source>
        <dbReference type="ARBA" id="ARBA00023014"/>
    </source>
</evidence>
<dbReference type="GO" id="GO:0071949">
    <property type="term" value="F:FAD binding"/>
    <property type="evidence" value="ECO:0007669"/>
    <property type="project" value="InterPro"/>
</dbReference>
<evidence type="ECO:0000256" key="17">
    <source>
        <dbReference type="PIRSR" id="PIRSR000127-3"/>
    </source>
</evidence>
<organism evidence="20 21">
    <name type="scientific">Bombyx mori</name>
    <name type="common">Silk moth</name>
    <dbReference type="NCBI Taxonomy" id="7091"/>
    <lineage>
        <taxon>Eukaryota</taxon>
        <taxon>Metazoa</taxon>
        <taxon>Ecdysozoa</taxon>
        <taxon>Arthropoda</taxon>
        <taxon>Hexapoda</taxon>
        <taxon>Insecta</taxon>
        <taxon>Pterygota</taxon>
        <taxon>Neoptera</taxon>
        <taxon>Endopterygota</taxon>
        <taxon>Lepidoptera</taxon>
        <taxon>Glossata</taxon>
        <taxon>Ditrysia</taxon>
        <taxon>Bombycoidea</taxon>
        <taxon>Bombycidae</taxon>
        <taxon>Bombycinae</taxon>
        <taxon>Bombyx</taxon>
    </lineage>
</organism>
<evidence type="ECO:0000256" key="15">
    <source>
        <dbReference type="PIRSR" id="PIRSR000127-1"/>
    </source>
</evidence>
<evidence type="ECO:0000256" key="11">
    <source>
        <dbReference type="ARBA" id="ARBA00023004"/>
    </source>
</evidence>
<dbReference type="PANTHER" id="PTHR11908:SF132">
    <property type="entry name" value="ALDEHYDE OXIDASE 1-RELATED"/>
    <property type="match status" value="1"/>
</dbReference>
<dbReference type="InterPro" id="IPR006058">
    <property type="entry name" value="2Fe2S_fd_BS"/>
</dbReference>
<reference evidence="20" key="2">
    <citation type="submission" date="2022-06" db="UniProtKB">
        <authorList>
            <consortium name="EnsemblMetazoa"/>
        </authorList>
    </citation>
    <scope>IDENTIFICATION</scope>
    <source>
        <strain evidence="20">p50T (Dazao)</strain>
    </source>
</reference>
<dbReference type="Gene3D" id="1.10.150.120">
    <property type="entry name" value="[2Fe-2S]-binding domain"/>
    <property type="match status" value="1"/>
</dbReference>
<feature type="binding site" evidence="16">
    <location>
        <position position="398"/>
    </location>
    <ligand>
        <name>FAD</name>
        <dbReference type="ChEBI" id="CHEBI:57692"/>
    </ligand>
</feature>
<dbReference type="InterPro" id="IPR037165">
    <property type="entry name" value="AldOxase/xan_DH_Mopterin-bd_sf"/>
</dbReference>
<dbReference type="InterPro" id="IPR005107">
    <property type="entry name" value="CO_DH_flav_C"/>
</dbReference>
<dbReference type="InterPro" id="IPR036884">
    <property type="entry name" value="2Fe-2S-bd_dom_sf"/>
</dbReference>
<evidence type="ECO:0000256" key="5">
    <source>
        <dbReference type="ARBA" id="ARBA00022505"/>
    </source>
</evidence>
<proteinExistence type="inferred from homology"/>
<evidence type="ECO:0000256" key="4">
    <source>
        <dbReference type="ARBA" id="ARBA00011738"/>
    </source>
</evidence>
<keyword evidence="6" id="KW-0285">Flavoprotein</keyword>
<evidence type="ECO:0000256" key="3">
    <source>
        <dbReference type="ARBA" id="ARBA00006849"/>
    </source>
</evidence>
<keyword evidence="12 17" id="KW-0411">Iron-sulfur</keyword>
<dbReference type="Pfam" id="PF20256">
    <property type="entry name" value="MoCoBD_2"/>
    <property type="match status" value="1"/>
</dbReference>
<dbReference type="PROSITE" id="PS00197">
    <property type="entry name" value="2FE2S_FER_1"/>
    <property type="match status" value="1"/>
</dbReference>
<comment type="subunit">
    <text evidence="4">Homodimer.</text>
</comment>
<comment type="similarity">
    <text evidence="3">Belongs to the xanthine dehydrogenase family.</text>
</comment>
<evidence type="ECO:0000259" key="19">
    <source>
        <dbReference type="PROSITE" id="PS51387"/>
    </source>
</evidence>
<dbReference type="Gene3D" id="3.30.390.50">
    <property type="entry name" value="CO dehydrogenase flavoprotein, C-terminal domain"/>
    <property type="match status" value="1"/>
</dbReference>
<comment type="cofactor">
    <cofactor evidence="1 16">
        <name>FAD</name>
        <dbReference type="ChEBI" id="CHEBI:57692"/>
    </cofactor>
</comment>
<dbReference type="SUPFAM" id="SSF56003">
    <property type="entry name" value="Molybdenum cofactor-binding domain"/>
    <property type="match status" value="1"/>
</dbReference>
<reference evidence="21" key="1">
    <citation type="journal article" date="2008" name="Insect Biochem. Mol. Biol.">
        <title>The genome of a lepidopteran model insect, the silkworm Bombyx mori.</title>
        <authorList>
            <consortium name="International Silkworm Genome Consortium"/>
        </authorList>
    </citation>
    <scope>NUCLEOTIDE SEQUENCE [LARGE SCALE GENOMIC DNA]</scope>
    <source>
        <strain evidence="21">p50T</strain>
    </source>
</reference>
<comment type="cofactor">
    <cofactor evidence="14">
        <name>[2Fe-2S] cluster</name>
        <dbReference type="ChEBI" id="CHEBI:190135"/>
    </cofactor>
</comment>
<dbReference type="SUPFAM" id="SSF56176">
    <property type="entry name" value="FAD-binding/transporter-associated domain-like"/>
    <property type="match status" value="1"/>
</dbReference>
<dbReference type="RefSeq" id="XP_037873272.1">
    <property type="nucleotide sequence ID" value="XM_038017344.2"/>
</dbReference>
<feature type="binding site" evidence="17">
    <location>
        <position position="111"/>
    </location>
    <ligand>
        <name>[2Fe-2S] cluster</name>
        <dbReference type="ChEBI" id="CHEBI:190135"/>
        <label>2</label>
    </ligand>
</feature>
<keyword evidence="9 16" id="KW-0274">FAD</keyword>
<dbReference type="GO" id="GO:0005777">
    <property type="term" value="C:peroxisome"/>
    <property type="evidence" value="ECO:0007669"/>
    <property type="project" value="UniProtKB-SubCell"/>
</dbReference>
<dbReference type="SUPFAM" id="SSF54665">
    <property type="entry name" value="CO dehydrogenase molybdoprotein N-domain-like"/>
    <property type="match status" value="1"/>
</dbReference>
<dbReference type="SUPFAM" id="SSF47741">
    <property type="entry name" value="CO dehydrogenase ISP C-domain like"/>
    <property type="match status" value="1"/>
</dbReference>
<evidence type="ECO:0000313" key="20">
    <source>
        <dbReference type="EnsemblMetazoa" id="XP_037873272.1"/>
    </source>
</evidence>
<dbReference type="InterPro" id="IPR002888">
    <property type="entry name" value="2Fe-2S-bd"/>
</dbReference>
<evidence type="ECO:0000256" key="13">
    <source>
        <dbReference type="ARBA" id="ARBA00023140"/>
    </source>
</evidence>
<dbReference type="Pfam" id="PF02738">
    <property type="entry name" value="MoCoBD_1"/>
    <property type="match status" value="1"/>
</dbReference>
<comment type="cofactor">
    <cofactor evidence="17">
        <name>Mo-molybdopterin</name>
        <dbReference type="ChEBI" id="CHEBI:71302"/>
    </cofactor>
    <text evidence="17">Binds 1 Mo-molybdopterin (Mo-MPT) cofactor per subunit.</text>
</comment>
<keyword evidence="8 17" id="KW-0479">Metal-binding</keyword>
<dbReference type="InterPro" id="IPR016166">
    <property type="entry name" value="FAD-bd_PCMH"/>
</dbReference>
<feature type="binding site" evidence="17">
    <location>
        <position position="42"/>
    </location>
    <ligand>
        <name>[2Fe-2S] cluster</name>
        <dbReference type="ChEBI" id="CHEBI:190135"/>
        <label>1</label>
    </ligand>
</feature>
<protein>
    <submittedName>
        <fullName evidence="20">Uncharacterized protein</fullName>
    </submittedName>
</protein>
<evidence type="ECO:0000256" key="14">
    <source>
        <dbReference type="ARBA" id="ARBA00034078"/>
    </source>
</evidence>
<feature type="binding site" evidence="17">
    <location>
        <position position="108"/>
    </location>
    <ligand>
        <name>[2Fe-2S] cluster</name>
        <dbReference type="ChEBI" id="CHEBI:190135"/>
        <label>2</label>
    </ligand>
</feature>
<dbReference type="PROSITE" id="PS51387">
    <property type="entry name" value="FAD_PCMH"/>
    <property type="match status" value="1"/>
</dbReference>
<dbReference type="PROSITE" id="PS51085">
    <property type="entry name" value="2FE2S_FER_2"/>
    <property type="match status" value="1"/>
</dbReference>
<dbReference type="InterPro" id="IPR001041">
    <property type="entry name" value="2Fe-2S_ferredoxin-type"/>
</dbReference>
<dbReference type="FunFam" id="3.30.465.10:FF:000013">
    <property type="entry name" value="Aldehyde oxidase"/>
    <property type="match status" value="1"/>
</dbReference>
<feature type="binding site" evidence="17">
    <location>
        <position position="876"/>
    </location>
    <ligand>
        <name>Mo-molybdopterin</name>
        <dbReference type="ChEBI" id="CHEBI:71302"/>
    </ligand>
    <ligandPart>
        <name>Mo</name>
        <dbReference type="ChEBI" id="CHEBI:28685"/>
    </ligandPart>
</feature>
<dbReference type="PIRSF" id="PIRSF000127">
    <property type="entry name" value="Xanthine_DH"/>
    <property type="match status" value="1"/>
</dbReference>
<evidence type="ECO:0000256" key="2">
    <source>
        <dbReference type="ARBA" id="ARBA00004275"/>
    </source>
</evidence>
<evidence type="ECO:0000259" key="18">
    <source>
        <dbReference type="PROSITE" id="PS51085"/>
    </source>
</evidence>
<keyword evidence="5 17" id="KW-0500">Molybdenum</keyword>
<dbReference type="FunFam" id="3.30.365.10:FF:000001">
    <property type="entry name" value="Xanthine dehydrogenase oxidase"/>
    <property type="match status" value="1"/>
</dbReference>
<dbReference type="InterPro" id="IPR016208">
    <property type="entry name" value="Ald_Oxase/xanthine_DH-like"/>
</dbReference>
<comment type="cofactor">
    <cofactor evidence="17">
        <name>[2Fe-2S] cluster</name>
        <dbReference type="ChEBI" id="CHEBI:190135"/>
    </cofactor>
    <text evidence="17">Binds 2 [2Fe-2S] clusters.</text>
</comment>
<dbReference type="FunFam" id="3.30.390.50:FF:000003">
    <property type="entry name" value="Aldehyde oxidase1"/>
    <property type="match status" value="1"/>
</dbReference>
<accession>A0A8R2M3F2</accession>
<evidence type="ECO:0000313" key="21">
    <source>
        <dbReference type="Proteomes" id="UP000005204"/>
    </source>
</evidence>
<dbReference type="InterPro" id="IPR016169">
    <property type="entry name" value="FAD-bd_PCMH_sub2"/>
</dbReference>
<dbReference type="InterPro" id="IPR002346">
    <property type="entry name" value="Mopterin_DH_FAD-bd"/>
</dbReference>
<dbReference type="SMART" id="SM01092">
    <property type="entry name" value="CO_deh_flav_C"/>
    <property type="match status" value="1"/>
</dbReference>
<dbReference type="Pfam" id="PF03450">
    <property type="entry name" value="CO_deh_flav_C"/>
    <property type="match status" value="1"/>
</dbReference>
<dbReference type="FunFam" id="3.90.1170.50:FF:000003">
    <property type="entry name" value="Aldehyde oxidase"/>
    <property type="match status" value="1"/>
</dbReference>
<name>A0A8R2M3F2_BOMMO</name>
<dbReference type="Gene3D" id="3.30.365.10">
    <property type="entry name" value="Aldehyde oxidase/xanthine dehydrogenase, molybdopterin binding domain"/>
    <property type="match status" value="4"/>
</dbReference>
<dbReference type="FunFam" id="3.30.365.10:FF:000002">
    <property type="entry name" value="Xanthine dehydrogenase oxidase"/>
    <property type="match status" value="1"/>
</dbReference>
<dbReference type="InterPro" id="IPR008274">
    <property type="entry name" value="AldOxase/xan_DH_MoCoBD1"/>
</dbReference>
<feature type="binding site" evidence="17">
    <location>
        <position position="143"/>
    </location>
    <ligand>
        <name>[2Fe-2S] cluster</name>
        <dbReference type="ChEBI" id="CHEBI:190135"/>
        <label>2</label>
    </ligand>
</feature>
<dbReference type="SUPFAM" id="SSF54292">
    <property type="entry name" value="2Fe-2S ferredoxin-like"/>
    <property type="match status" value="1"/>
</dbReference>
<dbReference type="PANTHER" id="PTHR11908">
    <property type="entry name" value="XANTHINE DEHYDROGENASE"/>
    <property type="match status" value="1"/>
</dbReference>
<dbReference type="InterPro" id="IPR000674">
    <property type="entry name" value="Ald_Oxase/Xan_DH_a/b"/>
</dbReference>
<dbReference type="CDD" id="cd00207">
    <property type="entry name" value="fer2"/>
    <property type="match status" value="1"/>
</dbReference>
<feature type="binding site" evidence="17">
    <location>
        <position position="1029"/>
    </location>
    <ligand>
        <name>Mo-molybdopterin</name>
        <dbReference type="ChEBI" id="CHEBI:71302"/>
    </ligand>
    <ligandPart>
        <name>Mo</name>
        <dbReference type="ChEBI" id="CHEBI:28685"/>
    </ligandPart>
</feature>
<evidence type="ECO:0000256" key="9">
    <source>
        <dbReference type="ARBA" id="ARBA00022827"/>
    </source>
</evidence>
<dbReference type="Gene3D" id="3.30.465.10">
    <property type="match status" value="1"/>
</dbReference>
<dbReference type="InterPro" id="IPR036318">
    <property type="entry name" value="FAD-bd_PCMH-like_sf"/>
</dbReference>
<feature type="binding site" evidence="17">
    <location>
        <position position="145"/>
    </location>
    <ligand>
        <name>[2Fe-2S] cluster</name>
        <dbReference type="ChEBI" id="CHEBI:190135"/>
        <label>2</label>
    </ligand>
</feature>
<feature type="binding site" evidence="17">
    <location>
        <position position="50"/>
    </location>
    <ligand>
        <name>[2Fe-2S] cluster</name>
        <dbReference type="ChEBI" id="CHEBI:190135"/>
        <label>1</label>
    </ligand>
</feature>
<feature type="domain" description="2Fe-2S ferredoxin-type" evidence="18">
    <location>
        <begin position="2"/>
        <end position="86"/>
    </location>
</feature>
<keyword evidence="13" id="KW-0576">Peroxisome</keyword>
<evidence type="ECO:0000256" key="8">
    <source>
        <dbReference type="ARBA" id="ARBA00022723"/>
    </source>
</evidence>
<dbReference type="Gene3D" id="3.10.20.30">
    <property type="match status" value="1"/>
</dbReference>
<dbReference type="InterPro" id="IPR036856">
    <property type="entry name" value="Ald_Oxase/Xan_DH_a/b_sf"/>
</dbReference>
<feature type="active site" description="Proton acceptor" evidence="15">
    <location>
        <position position="1203"/>
    </location>
</feature>
<keyword evidence="21" id="KW-1185">Reference proteome</keyword>
<dbReference type="GO" id="GO:0016491">
    <property type="term" value="F:oxidoreductase activity"/>
    <property type="evidence" value="ECO:0007669"/>
    <property type="project" value="UniProtKB-KW"/>
</dbReference>
<dbReference type="Pfam" id="PF01799">
    <property type="entry name" value="Fer2_2"/>
    <property type="match status" value="1"/>
</dbReference>
<dbReference type="GO" id="GO:0005506">
    <property type="term" value="F:iron ion binding"/>
    <property type="evidence" value="ECO:0007669"/>
    <property type="project" value="InterPro"/>
</dbReference>
<dbReference type="SMART" id="SM01008">
    <property type="entry name" value="Ald_Xan_dh_C"/>
    <property type="match status" value="1"/>
</dbReference>
<evidence type="ECO:0000256" key="16">
    <source>
        <dbReference type="PIRSR" id="PIRSR000127-2"/>
    </source>
</evidence>
<keyword evidence="11 17" id="KW-0408">Iron</keyword>
<feature type="binding site" evidence="17">
    <location>
        <position position="47"/>
    </location>
    <ligand>
        <name>[2Fe-2S] cluster</name>
        <dbReference type="ChEBI" id="CHEBI:190135"/>
        <label>1</label>
    </ligand>
</feature>
<comment type="subcellular location">
    <subcellularLocation>
        <location evidence="2">Peroxisome</location>
    </subcellularLocation>
</comment>
<dbReference type="InterPro" id="IPR012675">
    <property type="entry name" value="Beta-grasp_dom_sf"/>
</dbReference>
<evidence type="ECO:0000256" key="7">
    <source>
        <dbReference type="ARBA" id="ARBA00022714"/>
    </source>
</evidence>
<dbReference type="Proteomes" id="UP000005204">
    <property type="component" value="Unassembled WGS sequence"/>
</dbReference>
<dbReference type="GeneID" id="101736569"/>
<dbReference type="Gene3D" id="3.90.1170.50">
    <property type="entry name" value="Aldehyde oxidase/xanthine dehydrogenase, a/b hammerhead"/>
    <property type="match status" value="1"/>
</dbReference>
<keyword evidence="7 17" id="KW-0001">2Fe-2S</keyword>
<evidence type="ECO:0000256" key="10">
    <source>
        <dbReference type="ARBA" id="ARBA00023002"/>
    </source>
</evidence>
<dbReference type="KEGG" id="bmor:101736569"/>
<sequence length="1260" mass="141770">MDRIQFKVNGCKYTVGNEVSSEVMLLDYLREYLQLRGTKYMCRQAGCGACIVAAKRPDRRTNEAVNSCMVPITSCQNWEITTIEGVGNRNKGYHPLQKSLAANNGSQCGYCSPGWVMSMYSLLQQYKAPRMIEIEKLLGSNVCRCTGYRPILDAFKSFAKDAPKNLISDIEDLVICKKTGQPCDNPCDEEDWCLVNKEDADEPNTIRIELCDGRLFFKVFKISEILRLLVTENYDSYQLVWGNTARGAYPTDVRAQLLIDITGVNELKGYYLDQNLVINAGTTLTELMNIYKKLSEKEEDFQYLDRFYEHLEMVAHVAVRNLGCIAGNLMIKHQHNDFQSDLFVMFETVGAQLTLVTGQGKSRMVTMGEFLQTNMRGTVILNVMLPPLNKTYLVTTMKIMPKSQNAHAIVNAGFLYKLANNSIVTQARIVYNGISPTFVRALGTENFLIGKPLFKNETLQSALNILKKDLNATEMPPEPSPAYRQQLGLAMFYKGLLYFCPSNNINPRYLSGATFLRKARPLSRGEQNYETNAALWPLNQPIPKLESLIQCAGEAEYVDDIPSLPYEVFGAFVLSTVALGQIASIDASEALKMKGVIAFYTAKDIPGKNSFIPKEEYNTSDEEILCSGDVKYYNQPLGIIVAELQHIAIVAAKSVKVKYTNIRKPVLDISDAIKDPKRNSILVSVDATTRGHDTRQVVKGNATIYGQYHFSMEILVCVTLSTEEGLQVYPSVQNMDGVQAVISKALNLDANRIDIKVRRLGGSYGIKVTRSNQVAVSCSLVSFKLNRPCRFVLPLSTTTRAYGKRFPCIADMEAGINRSGIIQYLNFKLYEDNGYKVNEIIPSISRDVYNNCYEKSTWSFQCINTITDTAKNSWFRAPGTLEAVSFVELFMDRIAYEANLDPIELRLANLDPEHKDLREMLDTLMKESKYKERRKAVEIFNKNNRWLKKGLRFSFLKWASTIAPYFDVNISVYHVDGTVSLTHGGIEMGQGINTKAAQICAYFLKVPLEKVQVKATNTNTCPNSSITAGSFTILSIGIGVERSCKDLLQRLEPIRSKMPYATWQELIAKAFEENVDLQAHGFVNRNDVVAQKYNIYGITLSEVLIDVLTGEYEVLRVDILEDVGQSVSPEIDVGQIEGAFIMGLGYWTTERLVYDKKTGELLTDTSWTYYVPQARDIPQDMRVYFRKNSYSNRPSFGSKMTGEPPMCMTISVPLAIREAITSARRESGIPSTQWFDIDGPYNLESVCLSSATDIKDFKFY</sequence>
<evidence type="ECO:0000256" key="6">
    <source>
        <dbReference type="ARBA" id="ARBA00022630"/>
    </source>
</evidence>
<dbReference type="GO" id="GO:0051537">
    <property type="term" value="F:2 iron, 2 sulfur cluster binding"/>
    <property type="evidence" value="ECO:0007669"/>
    <property type="project" value="UniProtKB-KW"/>
</dbReference>
<dbReference type="Pfam" id="PF00111">
    <property type="entry name" value="Fer2"/>
    <property type="match status" value="1"/>
</dbReference>
<feature type="domain" description="FAD-binding PCMH-type" evidence="19">
    <location>
        <begin position="208"/>
        <end position="390"/>
    </location>
</feature>
<dbReference type="SUPFAM" id="SSF55447">
    <property type="entry name" value="CO dehydrogenase flavoprotein C-terminal domain-like"/>
    <property type="match status" value="1"/>
</dbReference>
<feature type="binding site" evidence="16">
    <location>
        <position position="337"/>
    </location>
    <ligand>
        <name>FAD</name>
        <dbReference type="ChEBI" id="CHEBI:57692"/>
    </ligand>
</feature>
<keyword evidence="10" id="KW-0560">Oxidoreductase</keyword>
<dbReference type="InterPro" id="IPR036683">
    <property type="entry name" value="CO_DH_flav_C_dom_sf"/>
</dbReference>
<dbReference type="AlphaFoldDB" id="A0A8R2M3F2"/>
<feature type="binding site" evidence="17">
    <location>
        <position position="733"/>
    </location>
    <ligand>
        <name>Mo-molybdopterin</name>
        <dbReference type="ChEBI" id="CHEBI:71302"/>
    </ligand>
    <ligandPart>
        <name>Mo</name>
        <dbReference type="ChEBI" id="CHEBI:28685"/>
    </ligandPart>
</feature>
<dbReference type="InterPro" id="IPR046867">
    <property type="entry name" value="AldOxase/xan_DH_MoCoBD2"/>
</dbReference>
<feature type="binding site" evidence="17">
    <location>
        <position position="68"/>
    </location>
    <ligand>
        <name>[2Fe-2S] cluster</name>
        <dbReference type="ChEBI" id="CHEBI:190135"/>
        <label>1</label>
    </ligand>
</feature>